<dbReference type="AlphaFoldDB" id="A0A7J6LQT6"/>
<feature type="transmembrane region" description="Helical" evidence="8">
    <location>
        <begin position="31"/>
        <end position="51"/>
    </location>
</feature>
<feature type="transmembrane region" description="Helical" evidence="8">
    <location>
        <begin position="150"/>
        <end position="167"/>
    </location>
</feature>
<feature type="transmembrane region" description="Helical" evidence="8">
    <location>
        <begin position="188"/>
        <end position="210"/>
    </location>
</feature>
<accession>A0A7J6LQT6</accession>
<dbReference type="PANTHER" id="PTHR13146">
    <property type="match status" value="1"/>
</dbReference>
<evidence type="ECO:0000256" key="5">
    <source>
        <dbReference type="ARBA" id="ARBA00022989"/>
    </source>
</evidence>
<evidence type="ECO:0000256" key="2">
    <source>
        <dbReference type="ARBA" id="ARBA00006690"/>
    </source>
</evidence>
<dbReference type="Proteomes" id="UP000591131">
    <property type="component" value="Unassembled WGS sequence"/>
</dbReference>
<organism evidence="9 10">
    <name type="scientific">Perkinsus chesapeaki</name>
    <name type="common">Clam parasite</name>
    <name type="synonym">Perkinsus andrewsi</name>
    <dbReference type="NCBI Taxonomy" id="330153"/>
    <lineage>
        <taxon>Eukaryota</taxon>
        <taxon>Sar</taxon>
        <taxon>Alveolata</taxon>
        <taxon>Perkinsozoa</taxon>
        <taxon>Perkinsea</taxon>
        <taxon>Perkinsida</taxon>
        <taxon>Perkinsidae</taxon>
        <taxon>Perkinsus</taxon>
    </lineage>
</organism>
<keyword evidence="6 8" id="KW-0472">Membrane</keyword>
<keyword evidence="5 8" id="KW-1133">Transmembrane helix</keyword>
<dbReference type="OrthoDB" id="429955at2759"/>
<proteinExistence type="inferred from homology"/>
<dbReference type="GO" id="GO:0016020">
    <property type="term" value="C:membrane"/>
    <property type="evidence" value="ECO:0007669"/>
    <property type="project" value="UniProtKB-SubCell"/>
</dbReference>
<comment type="similarity">
    <text evidence="2">Belongs to the CRT-like transporter family.</text>
</comment>
<evidence type="ECO:0000313" key="9">
    <source>
        <dbReference type="EMBL" id="KAF4661665.1"/>
    </source>
</evidence>
<dbReference type="PANTHER" id="PTHR13146:SF1">
    <property type="entry name" value="SUGAR PHOSPHATE TRANSPORTER DOMAIN-CONTAINING PROTEIN"/>
    <property type="match status" value="1"/>
</dbReference>
<feature type="transmembrane region" description="Helical" evidence="8">
    <location>
        <begin position="99"/>
        <end position="119"/>
    </location>
</feature>
<feature type="transmembrane region" description="Helical" evidence="8">
    <location>
        <begin position="298"/>
        <end position="316"/>
    </location>
</feature>
<gene>
    <name evidence="9" type="ORF">FOL47_006601</name>
</gene>
<keyword evidence="4 8" id="KW-0812">Transmembrane</keyword>
<dbReference type="Pfam" id="PF08627">
    <property type="entry name" value="CRT-like"/>
    <property type="match status" value="1"/>
</dbReference>
<keyword evidence="3" id="KW-0813">Transport</keyword>
<evidence type="ECO:0000256" key="7">
    <source>
        <dbReference type="SAM" id="MobiDB-lite"/>
    </source>
</evidence>
<dbReference type="SUPFAM" id="SSF103481">
    <property type="entry name" value="Multidrug resistance efflux transporter EmrE"/>
    <property type="match status" value="1"/>
</dbReference>
<comment type="subcellular location">
    <subcellularLocation>
        <location evidence="1">Membrane</location>
        <topology evidence="1">Multi-pass membrane protein</topology>
    </subcellularLocation>
</comment>
<sequence>MSGSTESLASSTSTKPSSPSSLKRFSTKVSYWINNMPFWPLMIVFVASAIMQNLCEDQIRNHGGGGKKTVHLLTFAANALDIVSQVLLQFGIVLAGAQIYTMLYNSCIVWTVVLSFIFLKQRFSIWQILAIVVVIAGVAMKSFVNSVDGSHQLIVGTILILCGCFMHSLTNIINEYYIKKYDFPPTRLCGLIGIYSIIVYTFYFIGWNSWRIQDQIVDEIEEAGSDVGTVMGWYVLFILCNFLHATCFFLLLNRIGNVGTAIAKGLKTGIYIFLAHFMYCSHIEKYCLFPLDRWQRDITLASALMSIFGVVAYGFATKKYNEKKARKAAEEAKCRDEATSG</sequence>
<feature type="transmembrane region" description="Helical" evidence="8">
    <location>
        <begin position="258"/>
        <end position="278"/>
    </location>
</feature>
<reference evidence="9 10" key="1">
    <citation type="submission" date="2020-04" db="EMBL/GenBank/DDBJ databases">
        <title>Perkinsus chesapeaki whole genome sequence.</title>
        <authorList>
            <person name="Bogema D.R."/>
        </authorList>
    </citation>
    <scope>NUCLEOTIDE SEQUENCE [LARGE SCALE GENOMIC DNA]</scope>
    <source>
        <strain evidence="9">ATCC PRA-425</strain>
    </source>
</reference>
<comment type="caution">
    <text evidence="9">The sequence shown here is derived from an EMBL/GenBank/DDBJ whole genome shotgun (WGS) entry which is preliminary data.</text>
</comment>
<feature type="region of interest" description="Disordered" evidence="7">
    <location>
        <begin position="1"/>
        <end position="22"/>
    </location>
</feature>
<feature type="transmembrane region" description="Helical" evidence="8">
    <location>
        <begin position="230"/>
        <end position="251"/>
    </location>
</feature>
<evidence type="ECO:0000256" key="3">
    <source>
        <dbReference type="ARBA" id="ARBA00022448"/>
    </source>
</evidence>
<dbReference type="InterPro" id="IPR037185">
    <property type="entry name" value="EmrE-like"/>
</dbReference>
<keyword evidence="10" id="KW-1185">Reference proteome</keyword>
<evidence type="ECO:0000313" key="10">
    <source>
        <dbReference type="Proteomes" id="UP000591131"/>
    </source>
</evidence>
<evidence type="ECO:0000256" key="4">
    <source>
        <dbReference type="ARBA" id="ARBA00022692"/>
    </source>
</evidence>
<evidence type="ECO:0000256" key="6">
    <source>
        <dbReference type="ARBA" id="ARBA00023136"/>
    </source>
</evidence>
<evidence type="ECO:0000256" key="8">
    <source>
        <dbReference type="SAM" id="Phobius"/>
    </source>
</evidence>
<feature type="transmembrane region" description="Helical" evidence="8">
    <location>
        <begin position="72"/>
        <end position="93"/>
    </location>
</feature>
<dbReference type="InterPro" id="IPR013936">
    <property type="entry name" value="CRT-like"/>
</dbReference>
<name>A0A7J6LQT6_PERCH</name>
<protein>
    <submittedName>
        <fullName evidence="9">Uncharacterized protein</fullName>
    </submittedName>
</protein>
<evidence type="ECO:0000256" key="1">
    <source>
        <dbReference type="ARBA" id="ARBA00004141"/>
    </source>
</evidence>
<dbReference type="EMBL" id="JAAPAO010000370">
    <property type="protein sequence ID" value="KAF4661665.1"/>
    <property type="molecule type" value="Genomic_DNA"/>
</dbReference>
<feature type="transmembrane region" description="Helical" evidence="8">
    <location>
        <begin position="126"/>
        <end position="144"/>
    </location>
</feature>